<dbReference type="RefSeq" id="WP_010451202.1">
    <property type="nucleotide sequence ID" value="NZ_AP019799.1"/>
</dbReference>
<name>A0A2K7T0C4_9VIBR</name>
<feature type="chain" id="PRO_5044576899" evidence="1">
    <location>
        <begin position="30"/>
        <end position="125"/>
    </location>
</feature>
<dbReference type="Proteomes" id="UP000315115">
    <property type="component" value="Chromosome 2"/>
</dbReference>
<sequence>MLSFNRTFITTMFCLLAMLLTGLASGVRAATAPIEVSSSKDRTAELHQQMGVDNTDCIESHHGGHLMEKGQQVHTSCSSSCIVKIPTNLLQDDVILLPHSLALIDKSSTPKAVTVVYRPYRPPIV</sequence>
<accession>A0A2K7T0C4</accession>
<organism evidence="2 5">
    <name type="scientific">Vibrio rotiferianus</name>
    <dbReference type="NCBI Taxonomy" id="190895"/>
    <lineage>
        <taxon>Bacteria</taxon>
        <taxon>Pseudomonadati</taxon>
        <taxon>Pseudomonadota</taxon>
        <taxon>Gammaproteobacteria</taxon>
        <taxon>Vibrionales</taxon>
        <taxon>Vibrionaceae</taxon>
        <taxon>Vibrio</taxon>
    </lineage>
</organism>
<dbReference type="GeneID" id="47654041"/>
<dbReference type="EMBL" id="MKFT01000001">
    <property type="protein sequence ID" value="OHY96248.1"/>
    <property type="molecule type" value="Genomic_DNA"/>
</dbReference>
<dbReference type="EMBL" id="AP019799">
    <property type="protein sequence ID" value="BBL91928.1"/>
    <property type="molecule type" value="Genomic_DNA"/>
</dbReference>
<evidence type="ECO:0000313" key="3">
    <source>
        <dbReference type="EMBL" id="OHY96248.1"/>
    </source>
</evidence>
<dbReference type="Proteomes" id="UP000180133">
    <property type="component" value="Unassembled WGS sequence"/>
</dbReference>
<evidence type="ECO:0000313" key="5">
    <source>
        <dbReference type="Proteomes" id="UP000315115"/>
    </source>
</evidence>
<evidence type="ECO:0000313" key="2">
    <source>
        <dbReference type="EMBL" id="BBL91928.1"/>
    </source>
</evidence>
<reference evidence="2" key="3">
    <citation type="journal article" date="2020" name="Microbiol. Resour. Announc.">
        <title>Complete Genome Sequence of Vibrio rotiferianus Strain AM7.</title>
        <authorList>
            <person name="Miyazaki K."/>
            <person name="Wiseschart A."/>
            <person name="Pootanakit K."/>
            <person name="Kitahara K."/>
        </authorList>
    </citation>
    <scope>NUCLEOTIDE SEQUENCE</scope>
    <source>
        <strain evidence="2">AM7</strain>
    </source>
</reference>
<keyword evidence="1" id="KW-0732">Signal</keyword>
<protein>
    <submittedName>
        <fullName evidence="2">Uncharacterized protein</fullName>
    </submittedName>
</protein>
<feature type="signal peptide" evidence="1">
    <location>
        <begin position="1"/>
        <end position="29"/>
    </location>
</feature>
<dbReference type="KEGG" id="vro:BSZ04_01995"/>
<evidence type="ECO:0000256" key="1">
    <source>
        <dbReference type="SAM" id="SignalP"/>
    </source>
</evidence>
<proteinExistence type="predicted"/>
<reference evidence="3 4" key="1">
    <citation type="submission" date="2016-09" db="EMBL/GenBank/DDBJ databases">
        <title>Isolation, identification and antibiotic sensitivity analysis of bacterial pathogen from juvenile Hippocampus erectus with tail-rotted disease.</title>
        <authorList>
            <person name="Yang Q."/>
        </authorList>
    </citation>
    <scope>NUCLEOTIDE SEQUENCE [LARGE SCALE GENOMIC DNA]</scope>
    <source>
        <strain evidence="3 4">HM-10</strain>
    </source>
</reference>
<reference evidence="5" key="2">
    <citation type="submission" date="2019-07" db="EMBL/GenBank/DDBJ databases">
        <title>Complete Genome Sequences of Vibrion rotiferianus strain AM7.</title>
        <authorList>
            <person name="Miyazaki K."/>
            <person name="Wiseschart A."/>
            <person name="Pootanakit K."/>
            <person name="Ishimori K."/>
            <person name="Kitahara K."/>
        </authorList>
    </citation>
    <scope>NUCLEOTIDE SEQUENCE [LARGE SCALE GENOMIC DNA]</scope>
    <source>
        <strain evidence="5">AM7</strain>
    </source>
</reference>
<gene>
    <name evidence="3" type="ORF">BI375_01680</name>
    <name evidence="2" type="ORF">VroAM7_45810</name>
</gene>
<keyword evidence="4" id="KW-1185">Reference proteome</keyword>
<dbReference type="AlphaFoldDB" id="A0A2K7T0C4"/>
<evidence type="ECO:0000313" key="4">
    <source>
        <dbReference type="Proteomes" id="UP000180133"/>
    </source>
</evidence>
<dbReference type="OrthoDB" id="5902772at2"/>